<feature type="transmembrane region" description="Helical" evidence="6">
    <location>
        <begin position="259"/>
        <end position="278"/>
    </location>
</feature>
<evidence type="ECO:0000313" key="9">
    <source>
        <dbReference type="Proteomes" id="UP001177295"/>
    </source>
</evidence>
<feature type="transmembrane region" description="Helical" evidence="6">
    <location>
        <begin position="734"/>
        <end position="757"/>
    </location>
</feature>
<proteinExistence type="predicted"/>
<protein>
    <recommendedName>
        <fullName evidence="7">ABC3 transporter permease C-terminal domain-containing protein</fullName>
    </recommendedName>
</protein>
<feature type="transmembrane region" description="Helical" evidence="6">
    <location>
        <begin position="20"/>
        <end position="39"/>
    </location>
</feature>
<feature type="transmembrane region" description="Helical" evidence="6">
    <location>
        <begin position="339"/>
        <end position="360"/>
    </location>
</feature>
<dbReference type="Proteomes" id="UP001177295">
    <property type="component" value="Chromosome"/>
</dbReference>
<organism evidence="8 9">
    <name type="scientific">Candidatus Southlakia epibionticum</name>
    <dbReference type="NCBI Taxonomy" id="3043284"/>
    <lineage>
        <taxon>Bacteria</taxon>
        <taxon>Candidatus Saccharimonadota</taxon>
        <taxon>Candidatus Saccharimonadia</taxon>
        <taxon>Candidatus Saccharimonadales</taxon>
        <taxon>Candidatus Saccharimonadaceae</taxon>
        <taxon>Candidatus Southlakia</taxon>
    </lineage>
</organism>
<evidence type="ECO:0000256" key="2">
    <source>
        <dbReference type="ARBA" id="ARBA00022475"/>
    </source>
</evidence>
<feature type="transmembrane region" description="Helical" evidence="6">
    <location>
        <begin position="198"/>
        <end position="218"/>
    </location>
</feature>
<evidence type="ECO:0000256" key="4">
    <source>
        <dbReference type="ARBA" id="ARBA00022989"/>
    </source>
</evidence>
<feature type="transmembrane region" description="Helical" evidence="6">
    <location>
        <begin position="684"/>
        <end position="714"/>
    </location>
</feature>
<keyword evidence="9" id="KW-1185">Reference proteome</keyword>
<dbReference type="RefSeq" id="WP_376754059.1">
    <property type="nucleotide sequence ID" value="NZ_CP124550.1"/>
</dbReference>
<feature type="transmembrane region" description="Helical" evidence="6">
    <location>
        <begin position="639"/>
        <end position="664"/>
    </location>
</feature>
<keyword evidence="3 6" id="KW-0812">Transmembrane</keyword>
<keyword evidence="4 6" id="KW-1133">Transmembrane helix</keyword>
<keyword evidence="2" id="KW-1003">Cell membrane</keyword>
<feature type="domain" description="ABC3 transporter permease C-terminal" evidence="7">
    <location>
        <begin position="206"/>
        <end position="325"/>
    </location>
</feature>
<accession>A0ABY8WVH9</accession>
<dbReference type="EMBL" id="CP124550">
    <property type="protein sequence ID" value="WIO45684.1"/>
    <property type="molecule type" value="Genomic_DNA"/>
</dbReference>
<evidence type="ECO:0000256" key="3">
    <source>
        <dbReference type="ARBA" id="ARBA00022692"/>
    </source>
</evidence>
<keyword evidence="5 6" id="KW-0472">Membrane</keyword>
<name>A0ABY8WVH9_9BACT</name>
<feature type="transmembrane region" description="Helical" evidence="6">
    <location>
        <begin position="298"/>
        <end position="318"/>
    </location>
</feature>
<feature type="transmembrane region" description="Helical" evidence="6">
    <location>
        <begin position="372"/>
        <end position="397"/>
    </location>
</feature>
<reference evidence="8 9" key="1">
    <citation type="journal article" date="2023" name="Cell">
        <title>Genetic manipulation of Patescibacteria provides mechanistic insights into microbial dark matter and the epibiotic lifestyle.</title>
        <authorList>
            <person name="Wang Y."/>
            <person name="Gallagher L.A."/>
            <person name="Andrade P.A."/>
            <person name="Liu A."/>
            <person name="Humphreys I.R."/>
            <person name="Turkarslan S."/>
            <person name="Cutler K.J."/>
            <person name="Arrieta-Ortiz M.L."/>
            <person name="Li Y."/>
            <person name="Radey M.C."/>
            <person name="McLean J.S."/>
            <person name="Cong Q."/>
            <person name="Baker D."/>
            <person name="Baliga N.S."/>
            <person name="Peterson S.B."/>
            <person name="Mougous J.D."/>
        </authorList>
    </citation>
    <scope>NUCLEOTIDE SEQUENCE [LARGE SCALE GENOMIC DNA]</scope>
    <source>
        <strain evidence="8 9">ML1</strain>
    </source>
</reference>
<gene>
    <name evidence="8" type="ORF">SEML1_0041</name>
</gene>
<evidence type="ECO:0000313" key="8">
    <source>
        <dbReference type="EMBL" id="WIO45684.1"/>
    </source>
</evidence>
<comment type="subcellular location">
    <subcellularLocation>
        <location evidence="1">Cell membrane</location>
        <topology evidence="1">Multi-pass membrane protein</topology>
    </subcellularLocation>
</comment>
<feature type="transmembrane region" description="Helical" evidence="6">
    <location>
        <begin position="428"/>
        <end position="448"/>
    </location>
</feature>
<sequence>MNNLLVLLKLSGRQSKFRIITTILSVILATLVLTTVVSLGQGWLLRQEKDDFLSALLATGSKPTTEQARSHDLTYISSYDTRFRTLSIKEIGVRTAHQTNKLPVGFNKMPTDNEIWVTPALKRLIDEHQLLKERYQGLTIKSKFPESLAPSPDSLMLLFRISDAALKNPQARLGAISASDIDKIRANQKTKNNSQNQLFYTIIIAIGVILITPILVLVTEVARIDTTQRERKYATLSLVGATTHQIGLIITLEALPLGLVGTALGLLLFTQFGIPILSQISLNGNAFWMSDLNLPQPIYSIIGVLIVACILLSNLQVVRRIKLSPLIVSRSNGVKKHPSMLSAIPLIAGIGGLYLLSGYGKSWYADNTATGSIVIASLLLLIIIGIVMCGPYLTYLLSFAMEKISQQASGILATYRLRLTSRNTFRSVSGIAIALFVGSLLVTLLAIVQHSGEKRSETVPIVSLLPIDKSQRPLQIKITESSKEIDEALISKLENNTALADLATQMYIQKYFQAKGDEENTLQGNYYDSCQQLQRRTQVLCPDSFSGKPIITVQQITVDSSGTMRAQTRIVNANTVNGEISTSSYVIIAKNQAAYAQIIELAENIASSYRRKTGAVVTVGYSRFDTMNPAAQIKNLSKLIVAILAVVIATGGLSIFVSVVGNIYERKRTFIQLRILGANLSNLICSLAAEIAIPLTMLSVVAVSLGIFSCYFLLLTIDAFHNNQLTFTFPGTHFWVALFAANLLCVSLSLITIPILARITKEGMRVE</sequence>
<dbReference type="InterPro" id="IPR003838">
    <property type="entry name" value="ABC3_permease_C"/>
</dbReference>
<dbReference type="Pfam" id="PF02687">
    <property type="entry name" value="FtsX"/>
    <property type="match status" value="2"/>
</dbReference>
<evidence type="ECO:0000256" key="5">
    <source>
        <dbReference type="ARBA" id="ARBA00023136"/>
    </source>
</evidence>
<evidence type="ECO:0000256" key="6">
    <source>
        <dbReference type="SAM" id="Phobius"/>
    </source>
</evidence>
<evidence type="ECO:0000256" key="1">
    <source>
        <dbReference type="ARBA" id="ARBA00004651"/>
    </source>
</evidence>
<evidence type="ECO:0000259" key="7">
    <source>
        <dbReference type="Pfam" id="PF02687"/>
    </source>
</evidence>
<feature type="domain" description="ABC3 transporter permease C-terminal" evidence="7">
    <location>
        <begin position="642"/>
        <end position="759"/>
    </location>
</feature>